<evidence type="ECO:0000256" key="1">
    <source>
        <dbReference type="SAM" id="Phobius"/>
    </source>
</evidence>
<keyword evidence="1" id="KW-0812">Transmembrane</keyword>
<gene>
    <name evidence="2" type="ORF">COA96_14065</name>
</gene>
<protein>
    <submittedName>
        <fullName evidence="2">DUF4956 domain-containing protein</fullName>
    </submittedName>
</protein>
<feature type="transmembrane region" description="Helical" evidence="1">
    <location>
        <begin position="37"/>
        <end position="56"/>
    </location>
</feature>
<proteinExistence type="predicted"/>
<name>A0A2A5AUM2_9GAMM</name>
<reference evidence="3" key="1">
    <citation type="submission" date="2017-08" db="EMBL/GenBank/DDBJ databases">
        <title>A dynamic microbial community with high functional redundancy inhabits the cold, oxic subseafloor aquifer.</title>
        <authorList>
            <person name="Tully B.J."/>
            <person name="Wheat C.G."/>
            <person name="Glazer B.T."/>
            <person name="Huber J.A."/>
        </authorList>
    </citation>
    <scope>NUCLEOTIDE SEQUENCE [LARGE SCALE GENOMIC DNA]</scope>
</reference>
<feature type="transmembrane region" description="Helical" evidence="1">
    <location>
        <begin position="62"/>
        <end position="79"/>
    </location>
</feature>
<accession>A0A2A5AUM2</accession>
<feature type="transmembrane region" description="Helical" evidence="1">
    <location>
        <begin position="12"/>
        <end position="30"/>
    </location>
</feature>
<dbReference type="EMBL" id="NVVJ01000057">
    <property type="protein sequence ID" value="PCJ22566.1"/>
    <property type="molecule type" value="Genomic_DNA"/>
</dbReference>
<evidence type="ECO:0000313" key="2">
    <source>
        <dbReference type="EMBL" id="PCJ22566.1"/>
    </source>
</evidence>
<dbReference type="Pfam" id="PF16316">
    <property type="entry name" value="DUF4956"/>
    <property type="match status" value="1"/>
</dbReference>
<keyword evidence="1" id="KW-1133">Transmembrane helix</keyword>
<dbReference type="AlphaFoldDB" id="A0A2A5AUM2"/>
<dbReference type="InterPro" id="IPR032531">
    <property type="entry name" value="DUF4956"/>
</dbReference>
<feature type="transmembrane region" description="Helical" evidence="1">
    <location>
        <begin position="113"/>
        <end position="132"/>
    </location>
</feature>
<keyword evidence="1" id="KW-0472">Membrane</keyword>
<organism evidence="2 3">
    <name type="scientific">SAR86 cluster bacterium</name>
    <dbReference type="NCBI Taxonomy" id="2030880"/>
    <lineage>
        <taxon>Bacteria</taxon>
        <taxon>Pseudomonadati</taxon>
        <taxon>Pseudomonadota</taxon>
        <taxon>Gammaproteobacteria</taxon>
        <taxon>SAR86 cluster</taxon>
    </lineage>
</organism>
<comment type="caution">
    <text evidence="2">The sequence shown here is derived from an EMBL/GenBank/DDBJ whole genome shotgun (WGS) entry which is preliminary data.</text>
</comment>
<dbReference type="Proteomes" id="UP000218327">
    <property type="component" value="Unassembled WGS sequence"/>
</dbReference>
<feature type="transmembrane region" description="Helical" evidence="1">
    <location>
        <begin position="91"/>
        <end position="107"/>
    </location>
</feature>
<evidence type="ECO:0000313" key="3">
    <source>
        <dbReference type="Proteomes" id="UP000218327"/>
    </source>
</evidence>
<sequence>MPVFEILGQDFFIRIAINMVSLHTLIYFGLSGKTKSYGSYFIYYMFGVGVFFVTYILKFEEISLGFAFGLFAIFSMLRYRTEQLTIREMTYLFLVTVVGLLCAISSLNPVEMLVVLGIIVMIAILIESPLTGQHYFQQKVRYEKIDNIKPENRIRLLQDLRERTGLDIHDVQIVSIDFMQDSAILNILYASNEKPSRAPIQNVSESGSAIDPPMES</sequence>